<accession>A0ABW3AYJ7</accession>
<name>A0ABW3AYJ7_9SPHI</name>
<dbReference type="EMBL" id="JBHTHZ010000014">
    <property type="protein sequence ID" value="MFD0795479.1"/>
    <property type="molecule type" value="Genomic_DNA"/>
</dbReference>
<evidence type="ECO:0000256" key="2">
    <source>
        <dbReference type="PROSITE-ProRule" id="PRU00335"/>
    </source>
</evidence>
<proteinExistence type="predicted"/>
<evidence type="ECO:0000313" key="4">
    <source>
        <dbReference type="EMBL" id="MFD0795479.1"/>
    </source>
</evidence>
<comment type="caution">
    <text evidence="4">The sequence shown here is derived from an EMBL/GenBank/DDBJ whole genome shotgun (WGS) entry which is preliminary data.</text>
</comment>
<evidence type="ECO:0000313" key="5">
    <source>
        <dbReference type="Proteomes" id="UP001597010"/>
    </source>
</evidence>
<sequence length="216" mass="24479">MTRKKYQGAVNDKERSMQKLIDAVGVIIKTKGYTGLGPTNIAKCAGLNKKLIYLYFGSVENLIEIYVKGKDYWVAATGNAGELMEKNKGKNTKDILEALLVNQLDYFYQEEEMQKIVLWQISERTKIMYDVCEERERLGDKYFELADQELKNSSVDIRAIAGLLVGGIYHMVLHAKSTDSLFCQIDVNQEDGKTRIKTAIKQILNAAYSPDFELGD</sequence>
<keyword evidence="5" id="KW-1185">Reference proteome</keyword>
<feature type="domain" description="HTH tetR-type" evidence="3">
    <location>
        <begin position="14"/>
        <end position="74"/>
    </location>
</feature>
<dbReference type="Proteomes" id="UP001597010">
    <property type="component" value="Unassembled WGS sequence"/>
</dbReference>
<gene>
    <name evidence="4" type="ORF">ACFQZX_17790</name>
</gene>
<evidence type="ECO:0000259" key="3">
    <source>
        <dbReference type="PROSITE" id="PS50977"/>
    </source>
</evidence>
<evidence type="ECO:0000256" key="1">
    <source>
        <dbReference type="ARBA" id="ARBA00023125"/>
    </source>
</evidence>
<dbReference type="SUPFAM" id="SSF46689">
    <property type="entry name" value="Homeodomain-like"/>
    <property type="match status" value="1"/>
</dbReference>
<dbReference type="InterPro" id="IPR001647">
    <property type="entry name" value="HTH_TetR"/>
</dbReference>
<organism evidence="4 5">
    <name type="scientific">Mucilaginibacter litoreus</name>
    <dbReference type="NCBI Taxonomy" id="1048221"/>
    <lineage>
        <taxon>Bacteria</taxon>
        <taxon>Pseudomonadati</taxon>
        <taxon>Bacteroidota</taxon>
        <taxon>Sphingobacteriia</taxon>
        <taxon>Sphingobacteriales</taxon>
        <taxon>Sphingobacteriaceae</taxon>
        <taxon>Mucilaginibacter</taxon>
    </lineage>
</organism>
<dbReference type="PROSITE" id="PS50977">
    <property type="entry name" value="HTH_TETR_2"/>
    <property type="match status" value="1"/>
</dbReference>
<dbReference type="Gene3D" id="1.10.357.10">
    <property type="entry name" value="Tetracycline Repressor, domain 2"/>
    <property type="match status" value="1"/>
</dbReference>
<reference evidence="5" key="1">
    <citation type="journal article" date="2019" name="Int. J. Syst. Evol. Microbiol.">
        <title>The Global Catalogue of Microorganisms (GCM) 10K type strain sequencing project: providing services to taxonomists for standard genome sequencing and annotation.</title>
        <authorList>
            <consortium name="The Broad Institute Genomics Platform"/>
            <consortium name="The Broad Institute Genome Sequencing Center for Infectious Disease"/>
            <person name="Wu L."/>
            <person name="Ma J."/>
        </authorList>
    </citation>
    <scope>NUCLEOTIDE SEQUENCE [LARGE SCALE GENOMIC DNA]</scope>
    <source>
        <strain evidence="5">CCUG 61484</strain>
    </source>
</reference>
<dbReference type="PRINTS" id="PR00455">
    <property type="entry name" value="HTHTETR"/>
</dbReference>
<keyword evidence="1 2" id="KW-0238">DNA-binding</keyword>
<feature type="DNA-binding region" description="H-T-H motif" evidence="2">
    <location>
        <begin position="37"/>
        <end position="56"/>
    </location>
</feature>
<dbReference type="InterPro" id="IPR009057">
    <property type="entry name" value="Homeodomain-like_sf"/>
</dbReference>
<dbReference type="RefSeq" id="WP_377117919.1">
    <property type="nucleotide sequence ID" value="NZ_JBHTHZ010000014.1"/>
</dbReference>
<protein>
    <submittedName>
        <fullName evidence="4">TetR/AcrR family transcriptional regulator</fullName>
    </submittedName>
</protein>